<comment type="caution">
    <text evidence="3">The sequence shown here is derived from an EMBL/GenBank/DDBJ whole genome shotgun (WGS) entry which is preliminary data.</text>
</comment>
<name>A0A8G2BLT3_9PROT</name>
<evidence type="ECO:0000313" key="4">
    <source>
        <dbReference type="Proteomes" id="UP000198615"/>
    </source>
</evidence>
<protein>
    <submittedName>
        <fullName evidence="3">Predicted membrane protein</fullName>
    </submittedName>
</protein>
<evidence type="ECO:0000259" key="2">
    <source>
        <dbReference type="Pfam" id="PF09834"/>
    </source>
</evidence>
<feature type="signal peptide" evidence="1">
    <location>
        <begin position="1"/>
        <end position="28"/>
    </location>
</feature>
<dbReference type="InterPro" id="IPR018638">
    <property type="entry name" value="DUF2061_membrane"/>
</dbReference>
<gene>
    <name evidence="3" type="ORF">SAMN05660686_04439</name>
</gene>
<feature type="chain" id="PRO_5034203581" evidence="1">
    <location>
        <begin position="29"/>
        <end position="185"/>
    </location>
</feature>
<sequence length="185" mass="19828">MTLIGSATGRCLLLAAVLTLWSAMPAHAQQAPTQAPAMLPSAAVERETGEDLPLWQRTLYKTLTYQAAANAADVLVFDLLVGASAATTTGFFVVNAATAAAAYYGFEYAWQNLGPTLDETTEQTIVEKTILYRFIGVGRNFTLGYLYGGGAVTAGAFAGLNIVYDTSIFLTNEYVWDILRPEQAP</sequence>
<organism evidence="3 4">
    <name type="scientific">Thalassobaculum litoreum DSM 18839</name>
    <dbReference type="NCBI Taxonomy" id="1123362"/>
    <lineage>
        <taxon>Bacteria</taxon>
        <taxon>Pseudomonadati</taxon>
        <taxon>Pseudomonadota</taxon>
        <taxon>Alphaproteobacteria</taxon>
        <taxon>Rhodospirillales</taxon>
        <taxon>Thalassobaculaceae</taxon>
        <taxon>Thalassobaculum</taxon>
    </lineage>
</organism>
<reference evidence="3 4" key="1">
    <citation type="submission" date="2016-10" db="EMBL/GenBank/DDBJ databases">
        <authorList>
            <person name="Varghese N."/>
            <person name="Submissions S."/>
        </authorList>
    </citation>
    <scope>NUCLEOTIDE SEQUENCE [LARGE SCALE GENOMIC DNA]</scope>
    <source>
        <strain evidence="3 4">DSM 18839</strain>
    </source>
</reference>
<feature type="domain" description="DUF2061" evidence="2">
    <location>
        <begin position="128"/>
        <end position="177"/>
    </location>
</feature>
<evidence type="ECO:0000313" key="3">
    <source>
        <dbReference type="EMBL" id="SDG44262.1"/>
    </source>
</evidence>
<keyword evidence="4" id="KW-1185">Reference proteome</keyword>
<proteinExistence type="predicted"/>
<accession>A0A8G2BLT3</accession>
<dbReference type="AlphaFoldDB" id="A0A8G2BLT3"/>
<dbReference type="Proteomes" id="UP000198615">
    <property type="component" value="Unassembled WGS sequence"/>
</dbReference>
<dbReference type="EMBL" id="FNBW01000017">
    <property type="protein sequence ID" value="SDG44262.1"/>
    <property type="molecule type" value="Genomic_DNA"/>
</dbReference>
<dbReference type="RefSeq" id="WP_215906190.1">
    <property type="nucleotide sequence ID" value="NZ_FNBW01000017.1"/>
</dbReference>
<dbReference type="Pfam" id="PF09834">
    <property type="entry name" value="DUF2061"/>
    <property type="match status" value="1"/>
</dbReference>
<keyword evidence="1" id="KW-0732">Signal</keyword>
<evidence type="ECO:0000256" key="1">
    <source>
        <dbReference type="SAM" id="SignalP"/>
    </source>
</evidence>